<gene>
    <name evidence="1" type="ORF">METZ01_LOCUS16692</name>
</gene>
<organism evidence="1">
    <name type="scientific">marine metagenome</name>
    <dbReference type="NCBI Taxonomy" id="408172"/>
    <lineage>
        <taxon>unclassified sequences</taxon>
        <taxon>metagenomes</taxon>
        <taxon>ecological metagenomes</taxon>
    </lineage>
</organism>
<name>A0A381PC29_9ZZZZ</name>
<protein>
    <submittedName>
        <fullName evidence="1">Uncharacterized protein</fullName>
    </submittedName>
</protein>
<reference evidence="1" key="1">
    <citation type="submission" date="2018-05" db="EMBL/GenBank/DDBJ databases">
        <authorList>
            <person name="Lanie J.A."/>
            <person name="Ng W.-L."/>
            <person name="Kazmierczak K.M."/>
            <person name="Andrzejewski T.M."/>
            <person name="Davidsen T.M."/>
            <person name="Wayne K.J."/>
            <person name="Tettelin H."/>
            <person name="Glass J.I."/>
            <person name="Rusch D."/>
            <person name="Podicherti R."/>
            <person name="Tsui H.-C.T."/>
            <person name="Winkler M.E."/>
        </authorList>
    </citation>
    <scope>NUCLEOTIDE SEQUENCE</scope>
</reference>
<accession>A0A381PC29</accession>
<evidence type="ECO:0000313" key="1">
    <source>
        <dbReference type="EMBL" id="SUZ63838.1"/>
    </source>
</evidence>
<dbReference type="AlphaFoldDB" id="A0A381PC29"/>
<proteinExistence type="predicted"/>
<dbReference type="EMBL" id="UINC01000927">
    <property type="protein sequence ID" value="SUZ63838.1"/>
    <property type="molecule type" value="Genomic_DNA"/>
</dbReference>
<sequence>MSTEELRRVDEIFEASDSGTVCTLR</sequence>